<evidence type="ECO:0000313" key="1">
    <source>
        <dbReference type="EMBL" id="GIY17719.1"/>
    </source>
</evidence>
<protein>
    <submittedName>
        <fullName evidence="1">Uncharacterized protein</fullName>
    </submittedName>
</protein>
<reference evidence="1 2" key="1">
    <citation type="submission" date="2021-06" db="EMBL/GenBank/DDBJ databases">
        <title>Caerostris extrusa draft genome.</title>
        <authorList>
            <person name="Kono N."/>
            <person name="Arakawa K."/>
        </authorList>
    </citation>
    <scope>NUCLEOTIDE SEQUENCE [LARGE SCALE GENOMIC DNA]</scope>
</reference>
<gene>
    <name evidence="1" type="ORF">CEXT_634471</name>
</gene>
<dbReference type="EMBL" id="BPLR01007536">
    <property type="protein sequence ID" value="GIY17719.1"/>
    <property type="molecule type" value="Genomic_DNA"/>
</dbReference>
<name>A0AAV4R7M2_CAEEX</name>
<proteinExistence type="predicted"/>
<accession>A0AAV4R7M2</accession>
<dbReference type="Proteomes" id="UP001054945">
    <property type="component" value="Unassembled WGS sequence"/>
</dbReference>
<sequence>MSRQNEKTLDVCLILSERLGEACKYLPADKSSEDNTMSDKRLISADLGCVFAKPQRKSVQVIKWLRIRYFTCHFSASLVGDSYQIGTD</sequence>
<keyword evidence="2" id="KW-1185">Reference proteome</keyword>
<comment type="caution">
    <text evidence="1">The sequence shown here is derived from an EMBL/GenBank/DDBJ whole genome shotgun (WGS) entry which is preliminary data.</text>
</comment>
<evidence type="ECO:0000313" key="2">
    <source>
        <dbReference type="Proteomes" id="UP001054945"/>
    </source>
</evidence>
<dbReference type="AlphaFoldDB" id="A0AAV4R7M2"/>
<organism evidence="1 2">
    <name type="scientific">Caerostris extrusa</name>
    <name type="common">Bark spider</name>
    <name type="synonym">Caerostris bankana</name>
    <dbReference type="NCBI Taxonomy" id="172846"/>
    <lineage>
        <taxon>Eukaryota</taxon>
        <taxon>Metazoa</taxon>
        <taxon>Ecdysozoa</taxon>
        <taxon>Arthropoda</taxon>
        <taxon>Chelicerata</taxon>
        <taxon>Arachnida</taxon>
        <taxon>Araneae</taxon>
        <taxon>Araneomorphae</taxon>
        <taxon>Entelegynae</taxon>
        <taxon>Araneoidea</taxon>
        <taxon>Araneidae</taxon>
        <taxon>Caerostris</taxon>
    </lineage>
</organism>